<reference evidence="3 4" key="1">
    <citation type="journal article" date="2011" name="Science">
        <title>The Selaginella genome identifies genetic changes associated with the evolution of vascular plants.</title>
        <authorList>
            <person name="Banks J.A."/>
            <person name="Nishiyama T."/>
            <person name="Hasebe M."/>
            <person name="Bowman J.L."/>
            <person name="Gribskov M."/>
            <person name="dePamphilis C."/>
            <person name="Albert V.A."/>
            <person name="Aono N."/>
            <person name="Aoyama T."/>
            <person name="Ambrose B.A."/>
            <person name="Ashton N.W."/>
            <person name="Axtell M.J."/>
            <person name="Barker E."/>
            <person name="Barker M.S."/>
            <person name="Bennetzen J.L."/>
            <person name="Bonawitz N.D."/>
            <person name="Chapple C."/>
            <person name="Cheng C."/>
            <person name="Correa L.G."/>
            <person name="Dacre M."/>
            <person name="DeBarry J."/>
            <person name="Dreyer I."/>
            <person name="Elias M."/>
            <person name="Engstrom E.M."/>
            <person name="Estelle M."/>
            <person name="Feng L."/>
            <person name="Finet C."/>
            <person name="Floyd S.K."/>
            <person name="Frommer W.B."/>
            <person name="Fujita T."/>
            <person name="Gramzow L."/>
            <person name="Gutensohn M."/>
            <person name="Harholt J."/>
            <person name="Hattori M."/>
            <person name="Heyl A."/>
            <person name="Hirai T."/>
            <person name="Hiwatashi Y."/>
            <person name="Ishikawa M."/>
            <person name="Iwata M."/>
            <person name="Karol K.G."/>
            <person name="Koehler B."/>
            <person name="Kolukisaoglu U."/>
            <person name="Kubo M."/>
            <person name="Kurata T."/>
            <person name="Lalonde S."/>
            <person name="Li K."/>
            <person name="Li Y."/>
            <person name="Litt A."/>
            <person name="Lyons E."/>
            <person name="Manning G."/>
            <person name="Maruyama T."/>
            <person name="Michael T.P."/>
            <person name="Mikami K."/>
            <person name="Miyazaki S."/>
            <person name="Morinaga S."/>
            <person name="Murata T."/>
            <person name="Mueller-Roeber B."/>
            <person name="Nelson D.R."/>
            <person name="Obara M."/>
            <person name="Oguri Y."/>
            <person name="Olmstead R.G."/>
            <person name="Onodera N."/>
            <person name="Petersen B.L."/>
            <person name="Pils B."/>
            <person name="Prigge M."/>
            <person name="Rensing S.A."/>
            <person name="Riano-Pachon D.M."/>
            <person name="Roberts A.W."/>
            <person name="Sato Y."/>
            <person name="Scheller H.V."/>
            <person name="Schulz B."/>
            <person name="Schulz C."/>
            <person name="Shakirov E.V."/>
            <person name="Shibagaki N."/>
            <person name="Shinohara N."/>
            <person name="Shippen D.E."/>
            <person name="Soerensen I."/>
            <person name="Sotooka R."/>
            <person name="Sugimoto N."/>
            <person name="Sugita M."/>
            <person name="Sumikawa N."/>
            <person name="Tanurdzic M."/>
            <person name="Theissen G."/>
            <person name="Ulvskov P."/>
            <person name="Wakazuki S."/>
            <person name="Weng J.K."/>
            <person name="Willats W.W."/>
            <person name="Wipf D."/>
            <person name="Wolf P.G."/>
            <person name="Yang L."/>
            <person name="Zimmer A.D."/>
            <person name="Zhu Q."/>
            <person name="Mitros T."/>
            <person name="Hellsten U."/>
            <person name="Loque D."/>
            <person name="Otillar R."/>
            <person name="Salamov A."/>
            <person name="Schmutz J."/>
            <person name="Shapiro H."/>
            <person name="Lindquist E."/>
            <person name="Lucas S."/>
            <person name="Rokhsar D."/>
            <person name="Grigoriev I.V."/>
        </authorList>
    </citation>
    <scope>NUCLEOTIDE SEQUENCE [LARGE SCALE GENOMIC DNA]</scope>
</reference>
<keyword evidence="4" id="KW-1185">Reference proteome</keyword>
<dbReference type="NCBIfam" id="TIGR00756">
    <property type="entry name" value="PPR"/>
    <property type="match status" value="1"/>
</dbReference>
<dbReference type="KEGG" id="smo:SELMODRAFT_58380"/>
<dbReference type="InterPro" id="IPR011990">
    <property type="entry name" value="TPR-like_helical_dom_sf"/>
</dbReference>
<dbReference type="Pfam" id="PF01535">
    <property type="entry name" value="PPR"/>
    <property type="match status" value="1"/>
</dbReference>
<keyword evidence="1" id="KW-0677">Repeat</keyword>
<evidence type="ECO:0000313" key="4">
    <source>
        <dbReference type="Proteomes" id="UP000001514"/>
    </source>
</evidence>
<feature type="non-terminal residue" evidence="3">
    <location>
        <position position="116"/>
    </location>
</feature>
<evidence type="ECO:0000313" key="3">
    <source>
        <dbReference type="EMBL" id="EFJ16355.1"/>
    </source>
</evidence>
<dbReference type="PROSITE" id="PS51375">
    <property type="entry name" value="PPR"/>
    <property type="match status" value="2"/>
</dbReference>
<dbReference type="InterPro" id="IPR046960">
    <property type="entry name" value="PPR_At4g14850-like_plant"/>
</dbReference>
<dbReference type="InParanoid" id="D8SHB1"/>
<dbReference type="GO" id="GO:0009451">
    <property type="term" value="P:RNA modification"/>
    <property type="evidence" value="ECO:0007669"/>
    <property type="project" value="InterPro"/>
</dbReference>
<dbReference type="GO" id="GO:0003723">
    <property type="term" value="F:RNA binding"/>
    <property type="evidence" value="ECO:0007669"/>
    <property type="project" value="InterPro"/>
</dbReference>
<dbReference type="HOGENOM" id="CLU_002706_21_3_1"/>
<sequence length="116" mass="12776">QIPHKDVVSWTAMITAFAQIGDCCQALETLKGMIQARVQPNPVTFVVAITACSSREFLNQGRKIHAAMINLGFHGDITIQNALVSMYAKGGSTEEALAVFQRMEDHNRVLWNSMIA</sequence>
<dbReference type="Gene3D" id="1.25.40.10">
    <property type="entry name" value="Tetratricopeptide repeat domain"/>
    <property type="match status" value="1"/>
</dbReference>
<dbReference type="EMBL" id="GL377619">
    <property type="protein sequence ID" value="EFJ16355.1"/>
    <property type="molecule type" value="Genomic_DNA"/>
</dbReference>
<organism evidence="4">
    <name type="scientific">Selaginella moellendorffii</name>
    <name type="common">Spikemoss</name>
    <dbReference type="NCBI Taxonomy" id="88036"/>
    <lineage>
        <taxon>Eukaryota</taxon>
        <taxon>Viridiplantae</taxon>
        <taxon>Streptophyta</taxon>
        <taxon>Embryophyta</taxon>
        <taxon>Tracheophyta</taxon>
        <taxon>Lycopodiopsida</taxon>
        <taxon>Selaginellales</taxon>
        <taxon>Selaginellaceae</taxon>
        <taxon>Selaginella</taxon>
    </lineage>
</organism>
<dbReference type="AlphaFoldDB" id="D8SHB1"/>
<name>D8SHB1_SELML</name>
<feature type="repeat" description="PPR" evidence="2">
    <location>
        <begin position="6"/>
        <end position="40"/>
    </location>
</feature>
<feature type="non-terminal residue" evidence="3">
    <location>
        <position position="1"/>
    </location>
</feature>
<dbReference type="Gramene" id="EFJ16355">
    <property type="protein sequence ID" value="EFJ16355"/>
    <property type="gene ID" value="SELMODRAFT_58380"/>
</dbReference>
<feature type="repeat" description="PPR" evidence="2">
    <location>
        <begin position="76"/>
        <end position="110"/>
    </location>
</feature>
<dbReference type="eggNOG" id="KOG4197">
    <property type="taxonomic scope" value="Eukaryota"/>
</dbReference>
<dbReference type="Pfam" id="PF13041">
    <property type="entry name" value="PPR_2"/>
    <property type="match status" value="1"/>
</dbReference>
<evidence type="ECO:0008006" key="5">
    <source>
        <dbReference type="Google" id="ProtNLM"/>
    </source>
</evidence>
<evidence type="ECO:0000256" key="2">
    <source>
        <dbReference type="PROSITE-ProRule" id="PRU00708"/>
    </source>
</evidence>
<gene>
    <name evidence="3" type="ORF">SELMODRAFT_58380</name>
</gene>
<dbReference type="InterPro" id="IPR002885">
    <property type="entry name" value="PPR_rpt"/>
</dbReference>
<protein>
    <recommendedName>
        <fullName evidence="5">Pentacotripeptide-repeat region of PRORP domain-containing protein</fullName>
    </recommendedName>
</protein>
<accession>D8SHB1</accession>
<dbReference type="PANTHER" id="PTHR47926">
    <property type="entry name" value="PENTATRICOPEPTIDE REPEAT-CONTAINING PROTEIN"/>
    <property type="match status" value="1"/>
</dbReference>
<proteinExistence type="predicted"/>
<evidence type="ECO:0000256" key="1">
    <source>
        <dbReference type="ARBA" id="ARBA00022737"/>
    </source>
</evidence>
<dbReference type="Proteomes" id="UP000001514">
    <property type="component" value="Unassembled WGS sequence"/>
</dbReference>
<dbReference type="OMA" id="HEELRIH"/>